<gene>
    <name evidence="2" type="ORF">GWK47_005354</name>
</gene>
<sequence>MTTSRPFAIANKQVTGDDPSCKRHYYMPSWRPYTIPKGCHGVPRAAGGIHRGRDTPTSTSVPPQLRGHPEAPKRCSSASLHSGFSDRRARGWVKVVGVRHRYRLKFPNSASQDSATPKTRLWFWIFQNTAEHGA</sequence>
<evidence type="ECO:0000256" key="1">
    <source>
        <dbReference type="SAM" id="MobiDB-lite"/>
    </source>
</evidence>
<reference evidence="2" key="1">
    <citation type="submission" date="2020-07" db="EMBL/GenBank/DDBJ databases">
        <title>The High-quality genome of the commercially important snow crab, Chionoecetes opilio.</title>
        <authorList>
            <person name="Jeong J.-H."/>
            <person name="Ryu S."/>
        </authorList>
    </citation>
    <scope>NUCLEOTIDE SEQUENCE</scope>
    <source>
        <strain evidence="2">MADBK_172401_WGS</strain>
        <tissue evidence="2">Digestive gland</tissue>
    </source>
</reference>
<proteinExistence type="predicted"/>
<name>A0A8J5CZA1_CHIOP</name>
<organism evidence="2 3">
    <name type="scientific">Chionoecetes opilio</name>
    <name type="common">Atlantic snow crab</name>
    <name type="synonym">Cancer opilio</name>
    <dbReference type="NCBI Taxonomy" id="41210"/>
    <lineage>
        <taxon>Eukaryota</taxon>
        <taxon>Metazoa</taxon>
        <taxon>Ecdysozoa</taxon>
        <taxon>Arthropoda</taxon>
        <taxon>Crustacea</taxon>
        <taxon>Multicrustacea</taxon>
        <taxon>Malacostraca</taxon>
        <taxon>Eumalacostraca</taxon>
        <taxon>Eucarida</taxon>
        <taxon>Decapoda</taxon>
        <taxon>Pleocyemata</taxon>
        <taxon>Brachyura</taxon>
        <taxon>Eubrachyura</taxon>
        <taxon>Majoidea</taxon>
        <taxon>Majidae</taxon>
        <taxon>Chionoecetes</taxon>
    </lineage>
</organism>
<dbReference type="EMBL" id="JACEEZ010007614">
    <property type="protein sequence ID" value="KAG0723872.1"/>
    <property type="molecule type" value="Genomic_DNA"/>
</dbReference>
<evidence type="ECO:0000313" key="2">
    <source>
        <dbReference type="EMBL" id="KAG0723872.1"/>
    </source>
</evidence>
<dbReference type="AlphaFoldDB" id="A0A8J5CZA1"/>
<protein>
    <submittedName>
        <fullName evidence="2">Uncharacterized protein</fullName>
    </submittedName>
</protein>
<feature type="region of interest" description="Disordered" evidence="1">
    <location>
        <begin position="44"/>
        <end position="82"/>
    </location>
</feature>
<dbReference type="Proteomes" id="UP000770661">
    <property type="component" value="Unassembled WGS sequence"/>
</dbReference>
<evidence type="ECO:0000313" key="3">
    <source>
        <dbReference type="Proteomes" id="UP000770661"/>
    </source>
</evidence>
<accession>A0A8J5CZA1</accession>
<comment type="caution">
    <text evidence="2">The sequence shown here is derived from an EMBL/GenBank/DDBJ whole genome shotgun (WGS) entry which is preliminary data.</text>
</comment>
<keyword evidence="3" id="KW-1185">Reference proteome</keyword>